<reference evidence="3 4" key="1">
    <citation type="submission" date="2019-03" db="EMBL/GenBank/DDBJ databases">
        <title>Single cell metagenomics reveals metabolic interactions within the superorganism composed of flagellate Streblomastix strix and complex community of Bacteroidetes bacteria on its surface.</title>
        <authorList>
            <person name="Treitli S.C."/>
            <person name="Kolisko M."/>
            <person name="Husnik F."/>
            <person name="Keeling P."/>
            <person name="Hampl V."/>
        </authorList>
    </citation>
    <scope>NUCLEOTIDE SEQUENCE [LARGE SCALE GENOMIC DNA]</scope>
    <source>
        <strain evidence="3">ST1C</strain>
    </source>
</reference>
<dbReference type="OrthoDB" id="192629at2759"/>
<comment type="caution">
    <text evidence="3">The sequence shown here is derived from an EMBL/GenBank/DDBJ whole genome shotgun (WGS) entry which is preliminary data.</text>
</comment>
<feature type="transmembrane region" description="Helical" evidence="2">
    <location>
        <begin position="139"/>
        <end position="161"/>
    </location>
</feature>
<evidence type="ECO:0000313" key="4">
    <source>
        <dbReference type="Proteomes" id="UP000324800"/>
    </source>
</evidence>
<keyword evidence="2" id="KW-0812">Transmembrane</keyword>
<accession>A0A5J4WL46</accession>
<keyword evidence="2" id="KW-1133">Transmembrane helix</keyword>
<feature type="region of interest" description="Disordered" evidence="1">
    <location>
        <begin position="291"/>
        <end position="313"/>
    </location>
</feature>
<name>A0A5J4WL46_9EUKA</name>
<organism evidence="3 4">
    <name type="scientific">Streblomastix strix</name>
    <dbReference type="NCBI Taxonomy" id="222440"/>
    <lineage>
        <taxon>Eukaryota</taxon>
        <taxon>Metamonada</taxon>
        <taxon>Preaxostyla</taxon>
        <taxon>Oxymonadida</taxon>
        <taxon>Streblomastigidae</taxon>
        <taxon>Streblomastix</taxon>
    </lineage>
</organism>
<evidence type="ECO:0008006" key="5">
    <source>
        <dbReference type="Google" id="ProtNLM"/>
    </source>
</evidence>
<evidence type="ECO:0000256" key="1">
    <source>
        <dbReference type="SAM" id="MobiDB-lite"/>
    </source>
</evidence>
<gene>
    <name evidence="3" type="ORF">EZS28_008903</name>
</gene>
<dbReference type="Proteomes" id="UP000324800">
    <property type="component" value="Unassembled WGS sequence"/>
</dbReference>
<feature type="compositionally biased region" description="Low complexity" evidence="1">
    <location>
        <begin position="291"/>
        <end position="304"/>
    </location>
</feature>
<dbReference type="EMBL" id="SNRW01001648">
    <property type="protein sequence ID" value="KAA6395578.1"/>
    <property type="molecule type" value="Genomic_DNA"/>
</dbReference>
<evidence type="ECO:0000256" key="2">
    <source>
        <dbReference type="SAM" id="Phobius"/>
    </source>
</evidence>
<sequence>MLFFESTQIVHRILYHLPGHIFAGSMSMHELNVAFLPPEQELDDRLADIIKIVYEAFLLAPFIPVIIPFVFLYFLAMFWINKVNILRFFKAPAHYSKSITDSTVKYLEYAFHLFCLSTIVSDFAIVAQNILEQDRVFRYYVNGVLFLGLYALLIVLKNVLYQSLDDMAKIKSDLQNFQSNKDKKVYVVAPSDEFRYFDVAPSAFQPKGDNLEKKLSINALDPTKNIVQQLHTLKANQSVAYRPQLEKDQGEQENQVDMTQLTPIPLSAYSSEYPQQQTVIQQQQQQPVVQQQQQSASTYSQSSQNNRVPTQNNRIVFPPHLNVFNFSNSTPQVYPGQPTQQTYVQQQQRIQPQQGSYQQQVAVDAGGQVIAQKKQ</sequence>
<dbReference type="AlphaFoldDB" id="A0A5J4WL46"/>
<protein>
    <recommendedName>
        <fullName evidence="5">CSC1/OSCA1-like 7TM region domain-containing protein</fullName>
    </recommendedName>
</protein>
<proteinExistence type="predicted"/>
<feature type="transmembrane region" description="Helical" evidence="2">
    <location>
        <begin position="106"/>
        <end position="127"/>
    </location>
</feature>
<feature type="transmembrane region" description="Helical" evidence="2">
    <location>
        <begin position="56"/>
        <end position="80"/>
    </location>
</feature>
<evidence type="ECO:0000313" key="3">
    <source>
        <dbReference type="EMBL" id="KAA6395578.1"/>
    </source>
</evidence>
<keyword evidence="2" id="KW-0472">Membrane</keyword>